<evidence type="ECO:0000313" key="2">
    <source>
        <dbReference type="EMBL" id="DAD83660.1"/>
    </source>
</evidence>
<protein>
    <submittedName>
        <fullName evidence="2">NADH-PPase NADH pyrophosphatase zinc ribbon domain</fullName>
    </submittedName>
</protein>
<reference evidence="2" key="1">
    <citation type="journal article" date="2021" name="Proc. Natl. Acad. Sci. U.S.A.">
        <title>A Catalog of Tens of Thousands of Viruses from Human Metagenomes Reveals Hidden Associations with Chronic Diseases.</title>
        <authorList>
            <person name="Tisza M.J."/>
            <person name="Buck C.B."/>
        </authorList>
    </citation>
    <scope>NUCLEOTIDE SEQUENCE</scope>
    <source>
        <strain evidence="2">Ct89Z21</strain>
    </source>
</reference>
<proteinExistence type="predicted"/>
<accession>A0A8S5MN75</accession>
<name>A0A8S5MN75_9CAUD</name>
<sequence length="66" mass="7321">MKIIKNAIHCDLCGDVIESTDRHQYVTCSCCACTVDGGHDYLRRCFKSKDCYTDISIAGNGIESEN</sequence>
<dbReference type="EMBL" id="BK014939">
    <property type="protein sequence ID" value="DAD83660.1"/>
    <property type="molecule type" value="Genomic_DNA"/>
</dbReference>
<dbReference type="Pfam" id="PF24749">
    <property type="entry name" value="DUF7695"/>
    <property type="match status" value="1"/>
</dbReference>
<evidence type="ECO:0000259" key="1">
    <source>
        <dbReference type="Pfam" id="PF24749"/>
    </source>
</evidence>
<feature type="domain" description="DUF7695" evidence="1">
    <location>
        <begin position="2"/>
        <end position="58"/>
    </location>
</feature>
<organism evidence="2">
    <name type="scientific">Siphoviridae sp. ct89Z21</name>
    <dbReference type="NCBI Taxonomy" id="2826168"/>
    <lineage>
        <taxon>Viruses</taxon>
        <taxon>Duplodnaviria</taxon>
        <taxon>Heunggongvirae</taxon>
        <taxon>Uroviricota</taxon>
        <taxon>Caudoviricetes</taxon>
    </lineage>
</organism>
<dbReference type="InterPro" id="IPR056112">
    <property type="entry name" value="DUF7695"/>
</dbReference>